<keyword evidence="3" id="KW-1185">Reference proteome</keyword>
<evidence type="ECO:0000313" key="3">
    <source>
        <dbReference type="Proteomes" id="UP001345963"/>
    </source>
</evidence>
<evidence type="ECO:0000256" key="1">
    <source>
        <dbReference type="SAM" id="MobiDB-lite"/>
    </source>
</evidence>
<organism evidence="2 3">
    <name type="scientific">Ataeniobius toweri</name>
    <dbReference type="NCBI Taxonomy" id="208326"/>
    <lineage>
        <taxon>Eukaryota</taxon>
        <taxon>Metazoa</taxon>
        <taxon>Chordata</taxon>
        <taxon>Craniata</taxon>
        <taxon>Vertebrata</taxon>
        <taxon>Euteleostomi</taxon>
        <taxon>Actinopterygii</taxon>
        <taxon>Neopterygii</taxon>
        <taxon>Teleostei</taxon>
        <taxon>Neoteleostei</taxon>
        <taxon>Acanthomorphata</taxon>
        <taxon>Ovalentaria</taxon>
        <taxon>Atherinomorphae</taxon>
        <taxon>Cyprinodontiformes</taxon>
        <taxon>Goodeidae</taxon>
        <taxon>Ataeniobius</taxon>
    </lineage>
</organism>
<dbReference type="EMBL" id="JAHUTI010011498">
    <property type="protein sequence ID" value="MED6236211.1"/>
    <property type="molecule type" value="Genomic_DNA"/>
</dbReference>
<feature type="region of interest" description="Disordered" evidence="1">
    <location>
        <begin position="53"/>
        <end position="81"/>
    </location>
</feature>
<sequence>MSQQHDTTTTCHFVDEATLSLRSNTAGVETSPPSAARRGVRVEADGWLRMPWRRMEMPKTTSMGQSPQNKRYLENKSIDSG</sequence>
<dbReference type="Proteomes" id="UP001345963">
    <property type="component" value="Unassembled WGS sequence"/>
</dbReference>
<proteinExistence type="predicted"/>
<feature type="compositionally biased region" description="Polar residues" evidence="1">
    <location>
        <begin position="59"/>
        <end position="69"/>
    </location>
</feature>
<evidence type="ECO:0000313" key="2">
    <source>
        <dbReference type="EMBL" id="MED6236211.1"/>
    </source>
</evidence>
<gene>
    <name evidence="2" type="ORF">ATANTOWER_005920</name>
</gene>
<reference evidence="2 3" key="1">
    <citation type="submission" date="2021-07" db="EMBL/GenBank/DDBJ databases">
        <authorList>
            <person name="Palmer J.M."/>
        </authorList>
    </citation>
    <scope>NUCLEOTIDE SEQUENCE [LARGE SCALE GENOMIC DNA]</scope>
    <source>
        <strain evidence="2 3">AT_MEX2019</strain>
        <tissue evidence="2">Muscle</tissue>
    </source>
</reference>
<name>A0ABU7ADH2_9TELE</name>
<comment type="caution">
    <text evidence="2">The sequence shown here is derived from an EMBL/GenBank/DDBJ whole genome shotgun (WGS) entry which is preliminary data.</text>
</comment>
<feature type="compositionally biased region" description="Basic and acidic residues" evidence="1">
    <location>
        <begin position="71"/>
        <end position="81"/>
    </location>
</feature>
<accession>A0ABU7ADH2</accession>
<protein>
    <submittedName>
        <fullName evidence="2">Uncharacterized protein</fullName>
    </submittedName>
</protein>